<name>A0A072TK84_MEDTR</name>
<keyword evidence="4" id="KW-1185">Reference proteome</keyword>
<organism evidence="1 4">
    <name type="scientific">Medicago truncatula</name>
    <name type="common">Barrel medic</name>
    <name type="synonym">Medicago tribuloides</name>
    <dbReference type="NCBI Taxonomy" id="3880"/>
    <lineage>
        <taxon>Eukaryota</taxon>
        <taxon>Viridiplantae</taxon>
        <taxon>Streptophyta</taxon>
        <taxon>Embryophyta</taxon>
        <taxon>Tracheophyta</taxon>
        <taxon>Spermatophyta</taxon>
        <taxon>Magnoliopsida</taxon>
        <taxon>eudicotyledons</taxon>
        <taxon>Gunneridae</taxon>
        <taxon>Pentapetalae</taxon>
        <taxon>rosids</taxon>
        <taxon>fabids</taxon>
        <taxon>Fabales</taxon>
        <taxon>Fabaceae</taxon>
        <taxon>Papilionoideae</taxon>
        <taxon>50 kb inversion clade</taxon>
        <taxon>NPAAA clade</taxon>
        <taxon>Hologalegina</taxon>
        <taxon>IRL clade</taxon>
        <taxon>Trifolieae</taxon>
        <taxon>Medicago</taxon>
    </lineage>
</organism>
<evidence type="ECO:0000313" key="2">
    <source>
        <dbReference type="EMBL" id="RHN38694.1"/>
    </source>
</evidence>
<reference evidence="3" key="3">
    <citation type="submission" date="2015-04" db="UniProtKB">
        <authorList>
            <consortium name="EnsemblPlants"/>
        </authorList>
    </citation>
    <scope>IDENTIFICATION</scope>
    <source>
        <strain evidence="3">cv. Jemalong A17</strain>
    </source>
</reference>
<dbReference type="HOGENOM" id="CLU_2743885_0_0_1"/>
<dbReference type="EMBL" id="PSQE01000008">
    <property type="protein sequence ID" value="RHN38694.1"/>
    <property type="molecule type" value="Genomic_DNA"/>
</dbReference>
<sequence length="71" mass="7515">MAGAFGSGKSRAQGYVIGHHCSGKCRFLVFQVFNKVKGSSNTLMAEMWGLVSALEAAWELGAWFLSSSGGV</sequence>
<reference evidence="1 4" key="1">
    <citation type="journal article" date="2011" name="Nature">
        <title>The Medicago genome provides insight into the evolution of rhizobial symbioses.</title>
        <authorList>
            <person name="Young N.D."/>
            <person name="Debelle F."/>
            <person name="Oldroyd G.E."/>
            <person name="Geurts R."/>
            <person name="Cannon S.B."/>
            <person name="Udvardi M.K."/>
            <person name="Benedito V.A."/>
            <person name="Mayer K.F."/>
            <person name="Gouzy J."/>
            <person name="Schoof H."/>
            <person name="Van de Peer Y."/>
            <person name="Proost S."/>
            <person name="Cook D.R."/>
            <person name="Meyers B.C."/>
            <person name="Spannagl M."/>
            <person name="Cheung F."/>
            <person name="De Mita S."/>
            <person name="Krishnakumar V."/>
            <person name="Gundlach H."/>
            <person name="Zhou S."/>
            <person name="Mudge J."/>
            <person name="Bharti A.K."/>
            <person name="Murray J.D."/>
            <person name="Naoumkina M.A."/>
            <person name="Rosen B."/>
            <person name="Silverstein K.A."/>
            <person name="Tang H."/>
            <person name="Rombauts S."/>
            <person name="Zhao P.X."/>
            <person name="Zhou P."/>
            <person name="Barbe V."/>
            <person name="Bardou P."/>
            <person name="Bechner M."/>
            <person name="Bellec A."/>
            <person name="Berger A."/>
            <person name="Berges H."/>
            <person name="Bidwell S."/>
            <person name="Bisseling T."/>
            <person name="Choisne N."/>
            <person name="Couloux A."/>
            <person name="Denny R."/>
            <person name="Deshpande S."/>
            <person name="Dai X."/>
            <person name="Doyle J.J."/>
            <person name="Dudez A.M."/>
            <person name="Farmer A.D."/>
            <person name="Fouteau S."/>
            <person name="Franken C."/>
            <person name="Gibelin C."/>
            <person name="Gish J."/>
            <person name="Goldstein S."/>
            <person name="Gonzalez A.J."/>
            <person name="Green P.J."/>
            <person name="Hallab A."/>
            <person name="Hartog M."/>
            <person name="Hua A."/>
            <person name="Humphray S.J."/>
            <person name="Jeong D.H."/>
            <person name="Jing Y."/>
            <person name="Jocker A."/>
            <person name="Kenton S.M."/>
            <person name="Kim D.J."/>
            <person name="Klee K."/>
            <person name="Lai H."/>
            <person name="Lang C."/>
            <person name="Lin S."/>
            <person name="Macmil S.L."/>
            <person name="Magdelenat G."/>
            <person name="Matthews L."/>
            <person name="McCorrison J."/>
            <person name="Monaghan E.L."/>
            <person name="Mun J.H."/>
            <person name="Najar F.Z."/>
            <person name="Nicholson C."/>
            <person name="Noirot C."/>
            <person name="O'Bleness M."/>
            <person name="Paule C.R."/>
            <person name="Poulain J."/>
            <person name="Prion F."/>
            <person name="Qin B."/>
            <person name="Qu C."/>
            <person name="Retzel E.F."/>
            <person name="Riddle C."/>
            <person name="Sallet E."/>
            <person name="Samain S."/>
            <person name="Samson N."/>
            <person name="Sanders I."/>
            <person name="Saurat O."/>
            <person name="Scarpelli C."/>
            <person name="Schiex T."/>
            <person name="Segurens B."/>
            <person name="Severin A.J."/>
            <person name="Sherrier D.J."/>
            <person name="Shi R."/>
            <person name="Sims S."/>
            <person name="Singer S.R."/>
            <person name="Sinharoy S."/>
            <person name="Sterck L."/>
            <person name="Viollet A."/>
            <person name="Wang B.B."/>
            <person name="Wang K."/>
            <person name="Wang M."/>
            <person name="Wang X."/>
            <person name="Warfsmann J."/>
            <person name="Weissenbach J."/>
            <person name="White D.D."/>
            <person name="White J.D."/>
            <person name="Wiley G.B."/>
            <person name="Wincker P."/>
            <person name="Xing Y."/>
            <person name="Yang L."/>
            <person name="Yao Z."/>
            <person name="Ying F."/>
            <person name="Zhai J."/>
            <person name="Zhou L."/>
            <person name="Zuber A."/>
            <person name="Denarie J."/>
            <person name="Dixon R.A."/>
            <person name="May G.D."/>
            <person name="Schwartz D.C."/>
            <person name="Rogers J."/>
            <person name="Quetier F."/>
            <person name="Town C.D."/>
            <person name="Roe B.A."/>
        </authorList>
    </citation>
    <scope>NUCLEOTIDE SEQUENCE [LARGE SCALE GENOMIC DNA]</scope>
    <source>
        <strain evidence="1">A17</strain>
        <strain evidence="3 4">cv. Jemalong A17</strain>
    </source>
</reference>
<dbReference type="AlphaFoldDB" id="A0A072TK84"/>
<dbReference type="PaxDb" id="3880-AES83310"/>
<evidence type="ECO:0000313" key="4">
    <source>
        <dbReference type="Proteomes" id="UP000002051"/>
    </source>
</evidence>
<gene>
    <name evidence="1" type="ordered locus">MTR_8g007370</name>
    <name evidence="2" type="ORF">MtrunA17_Chr8g0335961</name>
</gene>
<proteinExistence type="predicted"/>
<dbReference type="EnsemblPlants" id="KEH17919">
    <property type="protein sequence ID" value="KEH17919"/>
    <property type="gene ID" value="MTR_8g007370"/>
</dbReference>
<dbReference type="eggNOG" id="KOG2516">
    <property type="taxonomic scope" value="Eukaryota"/>
</dbReference>
<protein>
    <submittedName>
        <fullName evidence="1 3">Uncharacterized protein</fullName>
    </submittedName>
</protein>
<evidence type="ECO:0000313" key="1">
    <source>
        <dbReference type="EMBL" id="KEH17919.1"/>
    </source>
</evidence>
<evidence type="ECO:0000313" key="3">
    <source>
        <dbReference type="EnsemblPlants" id="KEH17919"/>
    </source>
</evidence>
<dbReference type="Proteomes" id="UP000265566">
    <property type="component" value="Chromosome 8"/>
</dbReference>
<dbReference type="Gramene" id="rna44655">
    <property type="protein sequence ID" value="RHN38694.1"/>
    <property type="gene ID" value="gene44655"/>
</dbReference>
<dbReference type="Proteomes" id="UP000002051">
    <property type="component" value="Chromosome 8"/>
</dbReference>
<reference evidence="2" key="4">
    <citation type="journal article" date="2018" name="Nat. Plants">
        <title>Whole-genome landscape of Medicago truncatula symbiotic genes.</title>
        <authorList>
            <person name="Pecrix Y."/>
            <person name="Gamas P."/>
            <person name="Carrere S."/>
        </authorList>
    </citation>
    <scope>NUCLEOTIDE SEQUENCE</scope>
    <source>
        <tissue evidence="2">Leaves</tissue>
    </source>
</reference>
<reference evidence="1 4" key="2">
    <citation type="journal article" date="2014" name="BMC Genomics">
        <title>An improved genome release (version Mt4.0) for the model legume Medicago truncatula.</title>
        <authorList>
            <person name="Tang H."/>
            <person name="Krishnakumar V."/>
            <person name="Bidwell S."/>
            <person name="Rosen B."/>
            <person name="Chan A."/>
            <person name="Zhou S."/>
            <person name="Gentzbittel L."/>
            <person name="Childs K.L."/>
            <person name="Yandell M."/>
            <person name="Gundlach H."/>
            <person name="Mayer K.F."/>
            <person name="Schwartz D.C."/>
            <person name="Town C.D."/>
        </authorList>
    </citation>
    <scope>GENOME REANNOTATION</scope>
    <source>
        <strain evidence="1">A17</strain>
        <strain evidence="3 4">cv. Jemalong A17</strain>
    </source>
</reference>
<dbReference type="EMBL" id="CM001224">
    <property type="protein sequence ID" value="KEH17919.1"/>
    <property type="molecule type" value="Genomic_DNA"/>
</dbReference>
<accession>A0A072TK84</accession>